<keyword evidence="2" id="KW-1185">Reference proteome</keyword>
<evidence type="ECO:0000313" key="2">
    <source>
        <dbReference type="Proteomes" id="UP001060215"/>
    </source>
</evidence>
<name>A0ACC0G1V1_9ERIC</name>
<comment type="caution">
    <text evidence="1">The sequence shown here is derived from an EMBL/GenBank/DDBJ whole genome shotgun (WGS) entry which is preliminary data.</text>
</comment>
<reference evidence="1 2" key="1">
    <citation type="journal article" date="2022" name="Plant J.">
        <title>Chromosome-level genome of Camellia lanceoleosa provides a valuable resource for understanding genome evolution and self-incompatibility.</title>
        <authorList>
            <person name="Gong W."/>
            <person name="Xiao S."/>
            <person name="Wang L."/>
            <person name="Liao Z."/>
            <person name="Chang Y."/>
            <person name="Mo W."/>
            <person name="Hu G."/>
            <person name="Li W."/>
            <person name="Zhao G."/>
            <person name="Zhu H."/>
            <person name="Hu X."/>
            <person name="Ji K."/>
            <person name="Xiang X."/>
            <person name="Song Q."/>
            <person name="Yuan D."/>
            <person name="Jin S."/>
            <person name="Zhang L."/>
        </authorList>
    </citation>
    <scope>NUCLEOTIDE SEQUENCE [LARGE SCALE GENOMIC DNA]</scope>
    <source>
        <strain evidence="1">SQ_2022a</strain>
    </source>
</reference>
<dbReference type="Proteomes" id="UP001060215">
    <property type="component" value="Chromosome 12"/>
</dbReference>
<protein>
    <submittedName>
        <fullName evidence="1">Uncharacterized protein</fullName>
    </submittedName>
</protein>
<accession>A0ACC0G1V1</accession>
<gene>
    <name evidence="1" type="ORF">LOK49_LG11G02908</name>
</gene>
<organism evidence="1 2">
    <name type="scientific">Camellia lanceoleosa</name>
    <dbReference type="NCBI Taxonomy" id="1840588"/>
    <lineage>
        <taxon>Eukaryota</taxon>
        <taxon>Viridiplantae</taxon>
        <taxon>Streptophyta</taxon>
        <taxon>Embryophyta</taxon>
        <taxon>Tracheophyta</taxon>
        <taxon>Spermatophyta</taxon>
        <taxon>Magnoliopsida</taxon>
        <taxon>eudicotyledons</taxon>
        <taxon>Gunneridae</taxon>
        <taxon>Pentapetalae</taxon>
        <taxon>asterids</taxon>
        <taxon>Ericales</taxon>
        <taxon>Theaceae</taxon>
        <taxon>Camellia</taxon>
    </lineage>
</organism>
<sequence length="120" mass="13707">MVWNLDVRSVSITLFDGSGGFERDHGDEFSIGGNDLDYEFGGSNTISGLRETEMSQFNDKNAFEEQEAHKAIAKLFCCAALPTETVEEFYYVNKIYNYLNPKFRVSVDDVGIISWKLMRR</sequence>
<dbReference type="EMBL" id="CM045769">
    <property type="protein sequence ID" value="KAI7994623.1"/>
    <property type="molecule type" value="Genomic_DNA"/>
</dbReference>
<proteinExistence type="predicted"/>
<evidence type="ECO:0000313" key="1">
    <source>
        <dbReference type="EMBL" id="KAI7994623.1"/>
    </source>
</evidence>